<name>A0A1C2G0P2_9GAMM</name>
<dbReference type="Gene3D" id="3.30.450.40">
    <property type="match status" value="1"/>
</dbReference>
<dbReference type="InterPro" id="IPR038367">
    <property type="entry name" value="PelD_GGDEF_sf"/>
</dbReference>
<dbReference type="Proteomes" id="UP000253250">
    <property type="component" value="Unassembled WGS sequence"/>
</dbReference>
<dbReference type="EMBL" id="PSYR01000002">
    <property type="protein sequence ID" value="RCN56281.1"/>
    <property type="molecule type" value="Genomic_DNA"/>
</dbReference>
<gene>
    <name evidence="2" type="ORF">C4900_10590</name>
</gene>
<dbReference type="InterPro" id="IPR029016">
    <property type="entry name" value="GAF-like_dom_sf"/>
</dbReference>
<keyword evidence="3" id="KW-1185">Reference proteome</keyword>
<sequence>MNVRTHLAPSPQARTWVEAVAIPVIAIAVAFAVSPRDPFLVNATFPWLWFAPVLVALRYGLAPAVLSLAILVLSFVGARLGLPALSIHRLPQGQFLGGIMLTLLAGEYGSLWILRLRRSEQMSTYAAQQLEGLTRTLHMTRLSHDRLEQTLIGKPVTLRDSLRELRHELATRGGALTSELAARLLHLTAYHGGFEQAALYAVSGDVIEPQPRAHIGEAFVLDRDDILVKRCCEKRRTAYWAANSLKEGQHSAYLVAAPMLTSDDTLLGVLVVATMPFLFLQDENLLTVSVLLAYVADDAKAARTAQDMLQSLPQCPPRFAAETVKLARCARDLNLTSSLVTTAITVADDSLRETILDDLAALARGLDDNWRVIAPPVGRLITLLPFGKRSVAEGYVQRLQARLDEKFGLAKTEATFSVSIHEITGGDPLPILRTAAGVDDGS</sequence>
<dbReference type="Pfam" id="PF16963">
    <property type="entry name" value="PelD_GGDEF"/>
    <property type="match status" value="1"/>
</dbReference>
<dbReference type="Gene3D" id="3.30.70.2880">
    <property type="match status" value="1"/>
</dbReference>
<dbReference type="AlphaFoldDB" id="A0A1C2G0P2"/>
<dbReference type="InterPro" id="IPR031583">
    <property type="entry name" value="PelD_GGDEF"/>
</dbReference>
<evidence type="ECO:0000259" key="1">
    <source>
        <dbReference type="Pfam" id="PF16963"/>
    </source>
</evidence>
<feature type="domain" description="PelD GGDEF" evidence="1">
    <location>
        <begin position="313"/>
        <end position="431"/>
    </location>
</feature>
<dbReference type="STRING" id="163359.A9R16_13930"/>
<evidence type="ECO:0000313" key="2">
    <source>
        <dbReference type="EMBL" id="RCN56281.1"/>
    </source>
</evidence>
<comment type="caution">
    <text evidence="2">The sequence shown here is derived from an EMBL/GenBank/DDBJ whole genome shotgun (WGS) entry which is preliminary data.</text>
</comment>
<evidence type="ECO:0000313" key="3">
    <source>
        <dbReference type="Proteomes" id="UP000253250"/>
    </source>
</evidence>
<proteinExistence type="predicted"/>
<protein>
    <recommendedName>
        <fullName evidence="1">PelD GGDEF domain-containing protein</fullName>
    </recommendedName>
</protein>
<reference evidence="2 3" key="1">
    <citation type="submission" date="2018-02" db="EMBL/GenBank/DDBJ databases">
        <title>Insights into the biology of acidophilic members of the Acidiferrobacteraceae family derived from comparative genomic analyses.</title>
        <authorList>
            <person name="Issotta F."/>
            <person name="Thyssen C."/>
            <person name="Mena C."/>
            <person name="Moya A."/>
            <person name="Bellenberg S."/>
            <person name="Sproer C."/>
            <person name="Covarrubias P.C."/>
            <person name="Sand W."/>
            <person name="Quatrini R."/>
            <person name="Vera M."/>
        </authorList>
    </citation>
    <scope>NUCLEOTIDE SEQUENCE [LARGE SCALE GENOMIC DNA]</scope>
    <source>
        <strain evidence="3">m-1</strain>
    </source>
</reference>
<organism evidence="2 3">
    <name type="scientific">Acidiferrobacter thiooxydans</name>
    <dbReference type="NCBI Taxonomy" id="163359"/>
    <lineage>
        <taxon>Bacteria</taxon>
        <taxon>Pseudomonadati</taxon>
        <taxon>Pseudomonadota</taxon>
        <taxon>Gammaproteobacteria</taxon>
        <taxon>Acidiferrobacterales</taxon>
        <taxon>Acidiferrobacteraceae</taxon>
        <taxon>Acidiferrobacter</taxon>
    </lineage>
</organism>
<dbReference type="OrthoDB" id="5442761at2"/>
<accession>A0A1C2G0P2</accession>
<dbReference type="RefSeq" id="WP_065971165.1">
    <property type="nucleotide sequence ID" value="NZ_CP080624.1"/>
</dbReference>